<organism evidence="4 5">
    <name type="scientific">Roseimaritima multifibrata</name>
    <dbReference type="NCBI Taxonomy" id="1930274"/>
    <lineage>
        <taxon>Bacteria</taxon>
        <taxon>Pseudomonadati</taxon>
        <taxon>Planctomycetota</taxon>
        <taxon>Planctomycetia</taxon>
        <taxon>Pirellulales</taxon>
        <taxon>Pirellulaceae</taxon>
        <taxon>Roseimaritima</taxon>
    </lineage>
</organism>
<name>A0A517MLB7_9BACT</name>
<dbReference type="RefSeq" id="WP_145353895.1">
    <property type="nucleotide sequence ID" value="NZ_CP036262.1"/>
</dbReference>
<proteinExistence type="predicted"/>
<dbReference type="EMBL" id="CP036262">
    <property type="protein sequence ID" value="QDS95640.1"/>
    <property type="molecule type" value="Genomic_DNA"/>
</dbReference>
<dbReference type="InterPro" id="IPR046342">
    <property type="entry name" value="CBS_dom_sf"/>
</dbReference>
<dbReference type="AlphaFoldDB" id="A0A517MLB7"/>
<dbReference type="KEGG" id="rml:FF011L_44380"/>
<evidence type="ECO:0000259" key="3">
    <source>
        <dbReference type="PROSITE" id="PS51371"/>
    </source>
</evidence>
<gene>
    <name evidence="4" type="primary">guaB_2</name>
    <name evidence="4" type="ORF">FF011L_44380</name>
</gene>
<reference evidence="4 5" key="1">
    <citation type="submission" date="2019-02" db="EMBL/GenBank/DDBJ databases">
        <title>Deep-cultivation of Planctomycetes and their phenomic and genomic characterization uncovers novel biology.</title>
        <authorList>
            <person name="Wiegand S."/>
            <person name="Jogler M."/>
            <person name="Boedeker C."/>
            <person name="Pinto D."/>
            <person name="Vollmers J."/>
            <person name="Rivas-Marin E."/>
            <person name="Kohn T."/>
            <person name="Peeters S.H."/>
            <person name="Heuer A."/>
            <person name="Rast P."/>
            <person name="Oberbeckmann S."/>
            <person name="Bunk B."/>
            <person name="Jeske O."/>
            <person name="Meyerdierks A."/>
            <person name="Storesund J.E."/>
            <person name="Kallscheuer N."/>
            <person name="Luecker S."/>
            <person name="Lage O.M."/>
            <person name="Pohl T."/>
            <person name="Merkel B.J."/>
            <person name="Hornburger P."/>
            <person name="Mueller R.-W."/>
            <person name="Bruemmer F."/>
            <person name="Labrenz M."/>
            <person name="Spormann A.M."/>
            <person name="Op den Camp H."/>
            <person name="Overmann J."/>
            <person name="Amann R."/>
            <person name="Jetten M.S.M."/>
            <person name="Mascher T."/>
            <person name="Medema M.H."/>
            <person name="Devos D.P."/>
            <person name="Kaster A.-K."/>
            <person name="Ovreas L."/>
            <person name="Rohde M."/>
            <person name="Galperin M.Y."/>
            <person name="Jogler C."/>
        </authorList>
    </citation>
    <scope>NUCLEOTIDE SEQUENCE [LARGE SCALE GENOMIC DNA]</scope>
    <source>
        <strain evidence="4 5">FF011L</strain>
    </source>
</reference>
<dbReference type="GO" id="GO:0003938">
    <property type="term" value="F:IMP dehydrogenase activity"/>
    <property type="evidence" value="ECO:0007669"/>
    <property type="project" value="UniProtKB-EC"/>
</dbReference>
<dbReference type="OrthoDB" id="9790355at2"/>
<dbReference type="PROSITE" id="PS51371">
    <property type="entry name" value="CBS"/>
    <property type="match status" value="2"/>
</dbReference>
<feature type="domain" description="CBS" evidence="3">
    <location>
        <begin position="78"/>
        <end position="137"/>
    </location>
</feature>
<accession>A0A517MLB7</accession>
<evidence type="ECO:0000313" key="5">
    <source>
        <dbReference type="Proteomes" id="UP000320672"/>
    </source>
</evidence>
<dbReference type="EC" id="1.1.1.205" evidence="4"/>
<feature type="domain" description="CBS" evidence="3">
    <location>
        <begin position="11"/>
        <end position="71"/>
    </location>
</feature>
<protein>
    <submittedName>
        <fullName evidence="4">Inosine-5'-monophosphate dehydrogenase</fullName>
        <ecNumber evidence="4">1.1.1.205</ecNumber>
    </submittedName>
</protein>
<dbReference type="Pfam" id="PF00571">
    <property type="entry name" value="CBS"/>
    <property type="match status" value="2"/>
</dbReference>
<dbReference type="InterPro" id="IPR051257">
    <property type="entry name" value="Diverse_CBS-Domain"/>
</dbReference>
<evidence type="ECO:0000313" key="4">
    <source>
        <dbReference type="EMBL" id="QDS95640.1"/>
    </source>
</evidence>
<dbReference type="PANTHER" id="PTHR43080:SF26">
    <property type="entry name" value="REGULATORY PROTEIN"/>
    <property type="match status" value="1"/>
</dbReference>
<dbReference type="PANTHER" id="PTHR43080">
    <property type="entry name" value="CBS DOMAIN-CONTAINING PROTEIN CBSX3, MITOCHONDRIAL"/>
    <property type="match status" value="1"/>
</dbReference>
<evidence type="ECO:0000256" key="1">
    <source>
        <dbReference type="ARBA" id="ARBA00023122"/>
    </source>
</evidence>
<keyword evidence="5" id="KW-1185">Reference proteome</keyword>
<evidence type="ECO:0000256" key="2">
    <source>
        <dbReference type="PROSITE-ProRule" id="PRU00703"/>
    </source>
</evidence>
<sequence>MKQTVTARDMMVSNLVTLSPEMDVLDAIDVLLKRHISGAPVVDSEGRFLGIFSEKSCMQFAVGALYDQLPSNNLMAFVDTNPPAVDEETDLLSIAQKFLDAACRRLPVLDFAGRLSGQISRRDVMKVVQHHLRGKDGVKAGAGLYISAVVVSGERPV</sequence>
<dbReference type="SMART" id="SM00116">
    <property type="entry name" value="CBS"/>
    <property type="match status" value="2"/>
</dbReference>
<keyword evidence="4" id="KW-0560">Oxidoreductase</keyword>
<dbReference type="SUPFAM" id="SSF54631">
    <property type="entry name" value="CBS-domain pair"/>
    <property type="match status" value="1"/>
</dbReference>
<dbReference type="Proteomes" id="UP000320672">
    <property type="component" value="Chromosome"/>
</dbReference>
<dbReference type="Gene3D" id="3.10.580.10">
    <property type="entry name" value="CBS-domain"/>
    <property type="match status" value="1"/>
</dbReference>
<keyword evidence="1 2" id="KW-0129">CBS domain</keyword>
<dbReference type="InterPro" id="IPR000644">
    <property type="entry name" value="CBS_dom"/>
</dbReference>